<sequence length="94" mass="10626">MPTLKIKGSNIIVHLEKLDEDVWGDDSDEQTIVISSNYLAGFILNHSSHIITLHLTIKGLYDYTIDFHRGGIDKKEAKKTYEEALMYLTGGEIC</sequence>
<organism evidence="1">
    <name type="scientific">viral metagenome</name>
    <dbReference type="NCBI Taxonomy" id="1070528"/>
    <lineage>
        <taxon>unclassified sequences</taxon>
        <taxon>metagenomes</taxon>
        <taxon>organismal metagenomes</taxon>
    </lineage>
</organism>
<proteinExistence type="predicted"/>
<protein>
    <submittedName>
        <fullName evidence="1">Uncharacterized protein</fullName>
    </submittedName>
</protein>
<dbReference type="AlphaFoldDB" id="A0A6C0IEJ7"/>
<evidence type="ECO:0000313" key="1">
    <source>
        <dbReference type="EMBL" id="QHT91514.1"/>
    </source>
</evidence>
<dbReference type="EMBL" id="MN740165">
    <property type="protein sequence ID" value="QHT91514.1"/>
    <property type="molecule type" value="Genomic_DNA"/>
</dbReference>
<name>A0A6C0IEJ7_9ZZZZ</name>
<reference evidence="1" key="1">
    <citation type="journal article" date="2020" name="Nature">
        <title>Giant virus diversity and host interactions through global metagenomics.</title>
        <authorList>
            <person name="Schulz F."/>
            <person name="Roux S."/>
            <person name="Paez-Espino D."/>
            <person name="Jungbluth S."/>
            <person name="Walsh D.A."/>
            <person name="Denef V.J."/>
            <person name="McMahon K.D."/>
            <person name="Konstantinidis K.T."/>
            <person name="Eloe-Fadrosh E.A."/>
            <person name="Kyrpides N.C."/>
            <person name="Woyke T."/>
        </authorList>
    </citation>
    <scope>NUCLEOTIDE SEQUENCE</scope>
    <source>
        <strain evidence="1">GVMAG-M-3300023184-77</strain>
    </source>
</reference>
<accession>A0A6C0IEJ7</accession>